<feature type="region of interest" description="Disordered" evidence="1">
    <location>
        <begin position="1"/>
        <end position="23"/>
    </location>
</feature>
<dbReference type="VEuPathDB" id="FungiDB:AB675_7292"/>
<feature type="compositionally biased region" description="Basic and acidic residues" evidence="1">
    <location>
        <begin position="1"/>
        <end position="10"/>
    </location>
</feature>
<accession>A0A0N1H5I6</accession>
<dbReference type="EMBL" id="LFJN01000032">
    <property type="protein sequence ID" value="KPI36290.1"/>
    <property type="molecule type" value="Genomic_DNA"/>
</dbReference>
<sequence length="240" mass="26693">MPDSATRDYGTETTTATTGVENDPSPTVVPFRFLDLPTEIKSLVYRLTFRAAKLRHVAGIDSSSTTPYQRSAKASIMLASKLCYAEAKPILLQAADFYIGLSAKWLWHSTHEQDRWLSYVEFSTLRHISITLRGVNDLPEAERLRPLIAMLPDLQSVTSYLSPPSHAYAFGNGPMVLAQSDGSLDPDNLKKYEDIVEFGFHRALHGDPGRRFAGANDTKPADLHDLLAAWQGRGRSFEPQ</sequence>
<protein>
    <recommendedName>
        <fullName evidence="4">F-box domain-containing protein</fullName>
    </recommendedName>
</protein>
<organism evidence="2 3">
    <name type="scientific">Cyphellophora attinorum</name>
    <dbReference type="NCBI Taxonomy" id="1664694"/>
    <lineage>
        <taxon>Eukaryota</taxon>
        <taxon>Fungi</taxon>
        <taxon>Dikarya</taxon>
        <taxon>Ascomycota</taxon>
        <taxon>Pezizomycotina</taxon>
        <taxon>Eurotiomycetes</taxon>
        <taxon>Chaetothyriomycetidae</taxon>
        <taxon>Chaetothyriales</taxon>
        <taxon>Cyphellophoraceae</taxon>
        <taxon>Cyphellophora</taxon>
    </lineage>
</organism>
<dbReference type="OrthoDB" id="5314997at2759"/>
<proteinExistence type="predicted"/>
<comment type="caution">
    <text evidence="2">The sequence shown here is derived from an EMBL/GenBank/DDBJ whole genome shotgun (WGS) entry which is preliminary data.</text>
</comment>
<evidence type="ECO:0000313" key="3">
    <source>
        <dbReference type="Proteomes" id="UP000038010"/>
    </source>
</evidence>
<evidence type="ECO:0000313" key="2">
    <source>
        <dbReference type="EMBL" id="KPI36290.1"/>
    </source>
</evidence>
<dbReference type="GeneID" id="28739527"/>
<dbReference type="Proteomes" id="UP000038010">
    <property type="component" value="Unassembled WGS sequence"/>
</dbReference>
<dbReference type="AlphaFoldDB" id="A0A0N1H5I6"/>
<keyword evidence="3" id="KW-1185">Reference proteome</keyword>
<dbReference type="RefSeq" id="XP_017996253.1">
    <property type="nucleotide sequence ID" value="XM_018147647.1"/>
</dbReference>
<evidence type="ECO:0008006" key="4">
    <source>
        <dbReference type="Google" id="ProtNLM"/>
    </source>
</evidence>
<name>A0A0N1H5I6_9EURO</name>
<evidence type="ECO:0000256" key="1">
    <source>
        <dbReference type="SAM" id="MobiDB-lite"/>
    </source>
</evidence>
<reference evidence="2 3" key="1">
    <citation type="submission" date="2015-06" db="EMBL/GenBank/DDBJ databases">
        <title>Draft genome of the ant-associated black yeast Phialophora attae CBS 131958.</title>
        <authorList>
            <person name="Moreno L.F."/>
            <person name="Stielow B.J."/>
            <person name="de Hoog S."/>
            <person name="Vicente V.A."/>
            <person name="Weiss V.A."/>
            <person name="de Vries M."/>
            <person name="Cruz L.M."/>
            <person name="Souza E.M."/>
        </authorList>
    </citation>
    <scope>NUCLEOTIDE SEQUENCE [LARGE SCALE GENOMIC DNA]</scope>
    <source>
        <strain evidence="2 3">CBS 131958</strain>
    </source>
</reference>
<gene>
    <name evidence="2" type="ORF">AB675_7292</name>
</gene>